<dbReference type="EMBL" id="MT141788">
    <property type="protein sequence ID" value="QJA70380.1"/>
    <property type="molecule type" value="Genomic_DNA"/>
</dbReference>
<dbReference type="AlphaFoldDB" id="A0A6M3JKM9"/>
<sequence length="66" mass="7718">MKNKFCQVASLSSDGIVKIVIGKKEYVYYGVDTALYPFLNDHKPFQFLNIVKKNAKWVKKIHSNRR</sequence>
<evidence type="ECO:0000313" key="1">
    <source>
        <dbReference type="EMBL" id="QJA70380.1"/>
    </source>
</evidence>
<gene>
    <name evidence="1" type="ORF">MM415A03762_0006</name>
    <name evidence="2" type="ORF">MM415B02352_0010</name>
</gene>
<proteinExistence type="predicted"/>
<dbReference type="EMBL" id="MT142921">
    <property type="protein sequence ID" value="QJA90550.1"/>
    <property type="molecule type" value="Genomic_DNA"/>
</dbReference>
<protein>
    <submittedName>
        <fullName evidence="1">Uncharacterized protein</fullName>
    </submittedName>
</protein>
<evidence type="ECO:0000313" key="2">
    <source>
        <dbReference type="EMBL" id="QJA90550.1"/>
    </source>
</evidence>
<accession>A0A6M3JKM9</accession>
<organism evidence="1">
    <name type="scientific">viral metagenome</name>
    <dbReference type="NCBI Taxonomy" id="1070528"/>
    <lineage>
        <taxon>unclassified sequences</taxon>
        <taxon>metagenomes</taxon>
        <taxon>organismal metagenomes</taxon>
    </lineage>
</organism>
<name>A0A6M3JKM9_9ZZZZ</name>
<reference evidence="1" key="1">
    <citation type="submission" date="2020-03" db="EMBL/GenBank/DDBJ databases">
        <title>The deep terrestrial virosphere.</title>
        <authorList>
            <person name="Holmfeldt K."/>
            <person name="Nilsson E."/>
            <person name="Simone D."/>
            <person name="Lopez-Fernandez M."/>
            <person name="Wu X."/>
            <person name="de Brujin I."/>
            <person name="Lundin D."/>
            <person name="Andersson A."/>
            <person name="Bertilsson S."/>
            <person name="Dopson M."/>
        </authorList>
    </citation>
    <scope>NUCLEOTIDE SEQUENCE</scope>
    <source>
        <strain evidence="1">MM415A03762</strain>
        <strain evidence="2">MM415B02352</strain>
    </source>
</reference>